<name>A0AAT9HTD5_9ACTN</name>
<keyword evidence="2" id="KW-0812">Transmembrane</keyword>
<feature type="region of interest" description="Disordered" evidence="1">
    <location>
        <begin position="71"/>
        <end position="101"/>
    </location>
</feature>
<reference evidence="3" key="1">
    <citation type="submission" date="2024-06" db="EMBL/GenBank/DDBJ databases">
        <authorList>
            <consortium name="consrtm"/>
            <person name="Uemura M."/>
            <person name="Terahara T."/>
        </authorList>
    </citation>
    <scope>NUCLEOTIDE SEQUENCE</scope>
    <source>
        <strain evidence="3">KM77-8</strain>
    </source>
</reference>
<feature type="transmembrane region" description="Helical" evidence="2">
    <location>
        <begin position="16"/>
        <end position="36"/>
    </location>
</feature>
<gene>
    <name evidence="3" type="ORF">SHKM778_72270</name>
</gene>
<evidence type="ECO:0000256" key="2">
    <source>
        <dbReference type="SAM" id="Phobius"/>
    </source>
</evidence>
<evidence type="ECO:0000313" key="3">
    <source>
        <dbReference type="EMBL" id="BFO20839.1"/>
    </source>
</evidence>
<keyword evidence="2" id="KW-0472">Membrane</keyword>
<organism evidence="3">
    <name type="scientific">Streptomyces haneummycinicus</name>
    <dbReference type="NCBI Taxonomy" id="3074435"/>
    <lineage>
        <taxon>Bacteria</taxon>
        <taxon>Bacillati</taxon>
        <taxon>Actinomycetota</taxon>
        <taxon>Actinomycetes</taxon>
        <taxon>Kitasatosporales</taxon>
        <taxon>Streptomycetaceae</taxon>
        <taxon>Streptomyces</taxon>
    </lineage>
</organism>
<keyword evidence="2" id="KW-1133">Transmembrane helix</keyword>
<protein>
    <recommendedName>
        <fullName evidence="4">PEP-CTERM sorting domain-containing protein</fullName>
    </recommendedName>
</protein>
<reference evidence="3" key="2">
    <citation type="submission" date="2024-07" db="EMBL/GenBank/DDBJ databases">
        <title>Streptomyces haneummycinica sp. nov., a new antibiotic-producing actinobacterium isolated from marine sediment.</title>
        <authorList>
            <person name="Uemura M."/>
            <person name="Hamada M."/>
            <person name="Hirano S."/>
            <person name="Kobayashi K."/>
            <person name="Ohshiro T."/>
            <person name="Kobayashi T."/>
            <person name="Terahara T."/>
        </authorList>
    </citation>
    <scope>NUCLEOTIDE SEQUENCE</scope>
    <source>
        <strain evidence="3">KM77-8</strain>
    </source>
</reference>
<feature type="transmembrane region" description="Helical" evidence="2">
    <location>
        <begin position="48"/>
        <end position="68"/>
    </location>
</feature>
<dbReference type="AlphaFoldDB" id="A0AAT9HTD5"/>
<feature type="compositionally biased region" description="Pro residues" evidence="1">
    <location>
        <begin position="75"/>
        <end position="101"/>
    </location>
</feature>
<sequence>MSTLTRARCRLQAHPAALDAALAAGVLLCMVAGSFVDPHGPDGVRWGLRTPDPLSLVLMTLGAAALVFRRRAPAPSSPSPAPSPSRSPSPATPAPPSPCAP</sequence>
<evidence type="ECO:0000256" key="1">
    <source>
        <dbReference type="SAM" id="MobiDB-lite"/>
    </source>
</evidence>
<dbReference type="EMBL" id="AP035768">
    <property type="protein sequence ID" value="BFO20839.1"/>
    <property type="molecule type" value="Genomic_DNA"/>
</dbReference>
<accession>A0AAT9HTD5</accession>
<proteinExistence type="predicted"/>
<evidence type="ECO:0008006" key="4">
    <source>
        <dbReference type="Google" id="ProtNLM"/>
    </source>
</evidence>